<dbReference type="PANTHER" id="PTHR38659:SF1">
    <property type="entry name" value="METAL DEPENDENT PHOSPHOHYDROLASE"/>
    <property type="match status" value="1"/>
</dbReference>
<proteinExistence type="predicted"/>
<gene>
    <name evidence="2" type="ORF">KL86DPRO_11798</name>
</gene>
<evidence type="ECO:0000313" key="2">
    <source>
        <dbReference type="EMBL" id="SBW00520.1"/>
    </source>
</evidence>
<reference evidence="2" key="1">
    <citation type="submission" date="2016-04" db="EMBL/GenBank/DDBJ databases">
        <authorList>
            <person name="Evans L.H."/>
            <person name="Alamgir A."/>
            <person name="Owens N."/>
            <person name="Weber N.D."/>
            <person name="Virtaneva K."/>
            <person name="Barbian K."/>
            <person name="Babar A."/>
            <person name="Rosenke K."/>
        </authorList>
    </citation>
    <scope>NUCLEOTIDE SEQUENCE</scope>
    <source>
        <strain evidence="2">86</strain>
    </source>
</reference>
<evidence type="ECO:0000259" key="1">
    <source>
        <dbReference type="Pfam" id="PF01966"/>
    </source>
</evidence>
<dbReference type="InterPro" id="IPR006674">
    <property type="entry name" value="HD_domain"/>
</dbReference>
<dbReference type="NCBIfam" id="TIGR00277">
    <property type="entry name" value="HDIG"/>
    <property type="match status" value="1"/>
</dbReference>
<dbReference type="Gene3D" id="1.10.3210.10">
    <property type="entry name" value="Hypothetical protein af1432"/>
    <property type="match status" value="1"/>
</dbReference>
<dbReference type="SUPFAM" id="SSF109604">
    <property type="entry name" value="HD-domain/PDEase-like"/>
    <property type="match status" value="1"/>
</dbReference>
<protein>
    <submittedName>
        <fullName evidence="2">HDIG domain protein</fullName>
    </submittedName>
</protein>
<accession>A0A212JM77</accession>
<dbReference type="Pfam" id="PF01966">
    <property type="entry name" value="HD"/>
    <property type="match status" value="1"/>
</dbReference>
<sequence length="175" mass="19103">MLTRDAALALLNEQNPEQHMVQHALASEAVMRALARHFGEDEELWGLAGLLHDVDFPHTRETPEKHGLVAEGLLTGKLPPEVVTAVKAHNGECTGALPETRLDYALRAGETVTGMVMAAALVRPTGMDGMEAKSLKKKMKDKTFAAAVSRERIRECEKIDLSLDDFFALAIKAMS</sequence>
<dbReference type="PANTHER" id="PTHR38659">
    <property type="entry name" value="METAL-DEPENDENT PHOSPHOHYDROLASE"/>
    <property type="match status" value="1"/>
</dbReference>
<name>A0A212JM77_9DELT</name>
<dbReference type="EMBL" id="FLUQ01000001">
    <property type="protein sequence ID" value="SBW00520.1"/>
    <property type="molecule type" value="Genomic_DNA"/>
</dbReference>
<dbReference type="InterPro" id="IPR006675">
    <property type="entry name" value="HDIG_dom"/>
</dbReference>
<dbReference type="AlphaFoldDB" id="A0A212JM77"/>
<feature type="domain" description="HD" evidence="1">
    <location>
        <begin position="21"/>
        <end position="103"/>
    </location>
</feature>
<organism evidence="2">
    <name type="scientific">uncultured delta proteobacterium</name>
    <dbReference type="NCBI Taxonomy" id="34034"/>
    <lineage>
        <taxon>Bacteria</taxon>
        <taxon>Deltaproteobacteria</taxon>
        <taxon>environmental samples</taxon>
    </lineage>
</organism>